<evidence type="ECO:0000256" key="1">
    <source>
        <dbReference type="SAM" id="MobiDB-lite"/>
    </source>
</evidence>
<accession>A0A4Q9N3B4</accession>
<protein>
    <submittedName>
        <fullName evidence="2">Uncharacterized protein</fullName>
    </submittedName>
</protein>
<sequence length="201" mass="20903">MTLSPASAPGLPSRTPSQTYPSRASPLPFLLHRSHPSPSSPSPSTGRLMPANKPSARNVVFISSPSAPNMGHPFIPVSESTSTSLLGQPPRVAFILTPASVPACLASATGLSAYPRPPPAKFEPSSQLSVPHLAPAVARLSHLSDHIHDATLLSVSCVSPDIAVPFVPSFSPGPPSTTNRPSLESRVCACSPTIVDAVRYH</sequence>
<dbReference type="Proteomes" id="UP000292957">
    <property type="component" value="Unassembled WGS sequence"/>
</dbReference>
<reference evidence="2" key="1">
    <citation type="submission" date="2019-01" db="EMBL/GenBank/DDBJ databases">
        <title>Draft genome sequences of three monokaryotic isolates of the white-rot basidiomycete fungus Dichomitus squalens.</title>
        <authorList>
            <consortium name="DOE Joint Genome Institute"/>
            <person name="Lopez S.C."/>
            <person name="Andreopoulos B."/>
            <person name="Pangilinan J."/>
            <person name="Lipzen A."/>
            <person name="Riley R."/>
            <person name="Ahrendt S."/>
            <person name="Ng V."/>
            <person name="Barry K."/>
            <person name="Daum C."/>
            <person name="Grigoriev I.V."/>
            <person name="Hilden K.S."/>
            <person name="Makela M.R."/>
            <person name="de Vries R.P."/>
        </authorList>
    </citation>
    <scope>NUCLEOTIDE SEQUENCE [LARGE SCALE GENOMIC DNA]</scope>
    <source>
        <strain evidence="2">OM18370.1</strain>
    </source>
</reference>
<proteinExistence type="predicted"/>
<dbReference type="EMBL" id="ML143388">
    <property type="protein sequence ID" value="TBU34457.1"/>
    <property type="molecule type" value="Genomic_DNA"/>
</dbReference>
<gene>
    <name evidence="2" type="ORF">BD311DRAFT_282732</name>
</gene>
<name>A0A4Q9N3B4_9APHY</name>
<feature type="region of interest" description="Disordered" evidence="1">
    <location>
        <begin position="1"/>
        <end position="52"/>
    </location>
</feature>
<evidence type="ECO:0000313" key="2">
    <source>
        <dbReference type="EMBL" id="TBU34457.1"/>
    </source>
</evidence>
<dbReference type="AlphaFoldDB" id="A0A4Q9N3B4"/>
<organism evidence="2">
    <name type="scientific">Dichomitus squalens</name>
    <dbReference type="NCBI Taxonomy" id="114155"/>
    <lineage>
        <taxon>Eukaryota</taxon>
        <taxon>Fungi</taxon>
        <taxon>Dikarya</taxon>
        <taxon>Basidiomycota</taxon>
        <taxon>Agaricomycotina</taxon>
        <taxon>Agaricomycetes</taxon>
        <taxon>Polyporales</taxon>
        <taxon>Polyporaceae</taxon>
        <taxon>Dichomitus</taxon>
    </lineage>
</organism>